<dbReference type="Gene3D" id="1.25.40.850">
    <property type="match status" value="1"/>
</dbReference>
<dbReference type="WBParaSite" id="TCNE_0001394901-mRNA-1">
    <property type="protein sequence ID" value="TCNE_0001394901-mRNA-1"/>
    <property type="gene ID" value="TCNE_0001394901"/>
</dbReference>
<dbReference type="GO" id="GO:0016192">
    <property type="term" value="P:vesicle-mediated transport"/>
    <property type="evidence" value="ECO:0007669"/>
    <property type="project" value="InterPro"/>
</dbReference>
<dbReference type="GO" id="GO:0047372">
    <property type="term" value="F:monoacylglycerol lipase activity"/>
    <property type="evidence" value="ECO:0007669"/>
    <property type="project" value="TreeGrafter"/>
</dbReference>
<dbReference type="InterPro" id="IPR000073">
    <property type="entry name" value="AB_hydrolase_1"/>
</dbReference>
<dbReference type="InterPro" id="IPR043127">
    <property type="entry name" value="Sec-1-like_dom3a"/>
</dbReference>
<dbReference type="InterPro" id="IPR029058">
    <property type="entry name" value="AB_hydrolase_fold"/>
</dbReference>
<accession>A0A183UZM9</accession>
<sequence>MAEFDDFGLLAQMARRELVHLLESMPEVKDLAVEPSLTRPLDKIASMSLLQQHNCARVQQFAPFTNLIWGDNSLRRIYFVRPSIANAKRISEHVRAEPDRSYSVIFVPTKLYVCELEFERNGVFGLIDIHEMDLPLISIDSHLFTLELPDFTSSILVDRTYTQLHTVAKSLWQLQSLYGLIPTVYGVGEFSAQTNRLMKKLYVELGEPRSSPDQPVSHLFLLDRNLDLTTVLLTGLTYESMLHDTFGISCGKVTFGDEVIKRMKSSEKIRQRITTLDNNDSIFSTVRDMHMTAVFPFLSAKAKSLQASYDKGSRLDEVKQMKDFVSNELRTLKQQHKLLELHICACEVVLENCKGMSDRLTLEHALISGNFDSDEVMVFLENAICRQSNQWQVLLLACLWSMCQNGIPSKYYSSFRTQFLRAYGHEYLPALHSLSLQGLLVERTSPQLTTALKAHPVVAPTRHPTRPTFQFLSRRMSLLPSTEETNINLRSPNQMRYVFSGAYTPVLCQIVGDTVTNGWNTFEMKKTFGDSVFCDQNSYTPASRPPDSRIRKAILVYFIGGVTFAEIAALNLLAQNNNFRIIIAATNIIHRERFIKEMANIKPRVYVAPASNFERALQEHVPCLNEVFRPTWWCPFGFLQTAVRQVFRTRPSLPFKREIVTFEDGGQTAVDWMHAEDTCDDSPIVVFLPGICGSTHDCAYILHTVIECSKLGYRSVVVNPRGLGGVALKTAQTYNAAWTSDLRHVIGLISKRYANARKIGCGFSMGGMILWNYLAECSSAKASGLSGAICISSPFNPFESSINIEKLFPRVFFNSVLAANLKSIVKPYKTMFEGRCNWDKVMTSKTVRDFDKAFTVPLFGYKDWNEYYHAAALYWKVHRIPIPTLCLNAVDDCFSPIDSIPFADVVRSKNVAIAVTQHGGHTAFMRKANPNAPGLVEDVIKQYATMIFNHFSL</sequence>
<evidence type="ECO:0000256" key="2">
    <source>
        <dbReference type="ARBA" id="ARBA00010884"/>
    </source>
</evidence>
<reference evidence="4 5" key="2">
    <citation type="submission" date="2018-11" db="EMBL/GenBank/DDBJ databases">
        <authorList>
            <consortium name="Pathogen Informatics"/>
        </authorList>
    </citation>
    <scope>NUCLEOTIDE SEQUENCE [LARGE SCALE GENOMIC DNA]</scope>
</reference>
<dbReference type="Proteomes" id="UP000050794">
    <property type="component" value="Unassembled WGS sequence"/>
</dbReference>
<organism evidence="5 6">
    <name type="scientific">Toxocara canis</name>
    <name type="common">Canine roundworm</name>
    <dbReference type="NCBI Taxonomy" id="6265"/>
    <lineage>
        <taxon>Eukaryota</taxon>
        <taxon>Metazoa</taxon>
        <taxon>Ecdysozoa</taxon>
        <taxon>Nematoda</taxon>
        <taxon>Chromadorea</taxon>
        <taxon>Rhabditida</taxon>
        <taxon>Spirurina</taxon>
        <taxon>Ascaridomorpha</taxon>
        <taxon>Ascaridoidea</taxon>
        <taxon>Toxocaridae</taxon>
        <taxon>Toxocara</taxon>
    </lineage>
</organism>
<dbReference type="Pfam" id="PF00995">
    <property type="entry name" value="Sec1"/>
    <property type="match status" value="1"/>
</dbReference>
<dbReference type="SUPFAM" id="SSF56815">
    <property type="entry name" value="Sec1/munc18-like (SM) proteins"/>
    <property type="match status" value="1"/>
</dbReference>
<dbReference type="Gene3D" id="3.40.50.1910">
    <property type="match status" value="1"/>
</dbReference>
<dbReference type="GO" id="GO:0051792">
    <property type="term" value="P:medium-chain fatty acid biosynthetic process"/>
    <property type="evidence" value="ECO:0007669"/>
    <property type="project" value="TreeGrafter"/>
</dbReference>
<dbReference type="EMBL" id="UYWY01021977">
    <property type="protein sequence ID" value="VDM45270.1"/>
    <property type="molecule type" value="Genomic_DNA"/>
</dbReference>
<evidence type="ECO:0000259" key="3">
    <source>
        <dbReference type="Pfam" id="PF00561"/>
    </source>
</evidence>
<name>A0A183UZM9_TOXCA</name>
<evidence type="ECO:0000313" key="5">
    <source>
        <dbReference type="Proteomes" id="UP000050794"/>
    </source>
</evidence>
<dbReference type="PANTHER" id="PTHR10794:SF63">
    <property type="entry name" value="ALPHA_BETA HYDROLASE 1, ISOFORM A"/>
    <property type="match status" value="1"/>
</dbReference>
<proteinExistence type="inferred from homology"/>
<dbReference type="SUPFAM" id="SSF53474">
    <property type="entry name" value="alpha/beta-Hydrolases"/>
    <property type="match status" value="1"/>
</dbReference>
<evidence type="ECO:0000313" key="6">
    <source>
        <dbReference type="WBParaSite" id="TCNE_0001394901-mRNA-1"/>
    </source>
</evidence>
<dbReference type="Gene3D" id="3.90.830.10">
    <property type="entry name" value="Syntaxin Binding Protein 1, Chain A, domain 2"/>
    <property type="match status" value="1"/>
</dbReference>
<gene>
    <name evidence="4" type="ORF">TCNE_LOCUS13949</name>
</gene>
<dbReference type="GO" id="GO:0051793">
    <property type="term" value="P:medium-chain fatty acid catabolic process"/>
    <property type="evidence" value="ECO:0007669"/>
    <property type="project" value="TreeGrafter"/>
</dbReference>
<dbReference type="InterPro" id="IPR001619">
    <property type="entry name" value="Sec1-like"/>
</dbReference>
<dbReference type="InterPro" id="IPR027482">
    <property type="entry name" value="Sec1-like_dom2"/>
</dbReference>
<dbReference type="GO" id="GO:0008126">
    <property type="term" value="F:acetylesterase activity"/>
    <property type="evidence" value="ECO:0007669"/>
    <property type="project" value="TreeGrafter"/>
</dbReference>
<dbReference type="Gene3D" id="3.40.50.2060">
    <property type="match status" value="1"/>
</dbReference>
<dbReference type="AlphaFoldDB" id="A0A183UZM9"/>
<dbReference type="Gene3D" id="3.40.50.1820">
    <property type="entry name" value="alpha/beta hydrolase"/>
    <property type="match status" value="1"/>
</dbReference>
<comment type="similarity">
    <text evidence="1">Belongs to the STXBP/unc-18/SEC1 family.</text>
</comment>
<comment type="similarity">
    <text evidence="2">Belongs to the AB hydrolase superfamily. AB hydrolase 4 family.</text>
</comment>
<dbReference type="PANTHER" id="PTHR10794">
    <property type="entry name" value="ABHYDROLASE DOMAIN-CONTAINING PROTEIN"/>
    <property type="match status" value="1"/>
</dbReference>
<keyword evidence="5" id="KW-1185">Reference proteome</keyword>
<dbReference type="InterPro" id="IPR036045">
    <property type="entry name" value="Sec1-like_sf"/>
</dbReference>
<dbReference type="InterPro" id="IPR043154">
    <property type="entry name" value="Sec-1-like_dom1"/>
</dbReference>
<reference evidence="6" key="1">
    <citation type="submission" date="2016-06" db="UniProtKB">
        <authorList>
            <consortium name="WormBaseParasite"/>
        </authorList>
    </citation>
    <scope>IDENTIFICATION</scope>
</reference>
<dbReference type="Pfam" id="PF00561">
    <property type="entry name" value="Abhydrolase_1"/>
    <property type="match status" value="1"/>
</dbReference>
<dbReference type="InterPro" id="IPR043155">
    <property type="entry name" value="VPS33_dom3b"/>
</dbReference>
<feature type="domain" description="AB hydrolase-1" evidence="3">
    <location>
        <begin position="683"/>
        <end position="925"/>
    </location>
</feature>
<protein>
    <submittedName>
        <fullName evidence="6">Sec1 family protein</fullName>
    </submittedName>
</protein>
<dbReference type="InterPro" id="IPR050960">
    <property type="entry name" value="AB_hydrolase_4_sf"/>
</dbReference>
<evidence type="ECO:0000313" key="4">
    <source>
        <dbReference type="EMBL" id="VDM45270.1"/>
    </source>
</evidence>
<evidence type="ECO:0000256" key="1">
    <source>
        <dbReference type="ARBA" id="ARBA00009884"/>
    </source>
</evidence>